<dbReference type="AlphaFoldDB" id="A0A087RY03"/>
<organism evidence="2 3">
    <name type="scientific">Marine Group I thaumarchaeote SCGC AAA799-P11</name>
    <dbReference type="NCBI Taxonomy" id="1502295"/>
    <lineage>
        <taxon>Archaea</taxon>
        <taxon>Nitrososphaerota</taxon>
        <taxon>Marine Group I</taxon>
    </lineage>
</organism>
<sequence length="180" mass="21048">MSNRCYNKIIVIGDEYVLDYLENIRLDFETIRPVPKELKSLKNNEKACDWMRANWGVYRWLDEMETERVSDTVLFAEINTAWRPPLELLEYTTSKFNVDVILDFEDPMVFAGIVSIRDGEIEEYRKEVTGYHQSVGDLNGRYETVEDLEKAVKEGNQRLKDIKDKTKPVKEISFPSGNII</sequence>
<dbReference type="Pfam" id="PF18406">
    <property type="entry name" value="DUF1281_C"/>
    <property type="match status" value="1"/>
</dbReference>
<name>A0A087RY03_9ARCH</name>
<evidence type="ECO:0000313" key="2">
    <source>
        <dbReference type="EMBL" id="KFM18357.1"/>
    </source>
</evidence>
<keyword evidence="3" id="KW-1185">Reference proteome</keyword>
<dbReference type="EMBL" id="JOSZ01000019">
    <property type="protein sequence ID" value="KFM18357.1"/>
    <property type="molecule type" value="Genomic_DNA"/>
</dbReference>
<comment type="caution">
    <text evidence="2">The sequence shown here is derived from an EMBL/GenBank/DDBJ whole genome shotgun (WGS) entry which is preliminary data.</text>
</comment>
<evidence type="ECO:0000259" key="1">
    <source>
        <dbReference type="Pfam" id="PF18406"/>
    </source>
</evidence>
<dbReference type="InterPro" id="IPR041329">
    <property type="entry name" value="YubB_C"/>
</dbReference>
<gene>
    <name evidence="2" type="ORF">AAA799P11_01132</name>
</gene>
<reference evidence="2 3" key="1">
    <citation type="submission" date="2014-06" db="EMBL/GenBank/DDBJ databases">
        <authorList>
            <person name="Ngugi D.K."/>
            <person name="Blom J."/>
            <person name="Alam I."/>
            <person name="Rashid M."/>
            <person name="Baalawi W."/>
            <person name="Zhang G."/>
            <person name="Hikmawan T."/>
            <person name="Guan Y."/>
            <person name="Antunes A."/>
            <person name="Siam R."/>
            <person name="El-Dorry H."/>
            <person name="Bajic V."/>
            <person name="Stingl U."/>
        </authorList>
    </citation>
    <scope>NUCLEOTIDE SEQUENCE [LARGE SCALE GENOMIC DNA]</scope>
    <source>
        <strain evidence="2">SCGC AAA799-P11</strain>
    </source>
</reference>
<accession>A0A087RY03</accession>
<feature type="domain" description="YubB ferredoxin-like" evidence="1">
    <location>
        <begin position="74"/>
        <end position="133"/>
    </location>
</feature>
<proteinExistence type="predicted"/>
<protein>
    <recommendedName>
        <fullName evidence="1">YubB ferredoxin-like domain-containing protein</fullName>
    </recommendedName>
</protein>
<evidence type="ECO:0000313" key="3">
    <source>
        <dbReference type="Proteomes" id="UP000029387"/>
    </source>
</evidence>
<dbReference type="Proteomes" id="UP000029387">
    <property type="component" value="Unassembled WGS sequence"/>
</dbReference>